<dbReference type="PRINTS" id="PR00506">
    <property type="entry name" value="D21N6MTFRASE"/>
</dbReference>
<dbReference type="Gene3D" id="3.40.50.150">
    <property type="entry name" value="Vaccinia Virus protein VP39"/>
    <property type="match status" value="1"/>
</dbReference>
<comment type="caution">
    <text evidence="7">The sequence shown here is derived from an EMBL/GenBank/DDBJ whole genome shotgun (WGS) entry which is preliminary data.</text>
</comment>
<evidence type="ECO:0000256" key="4">
    <source>
        <dbReference type="ARBA" id="ARBA00022691"/>
    </source>
</evidence>
<evidence type="ECO:0000313" key="7">
    <source>
        <dbReference type="EMBL" id="ORA78936.1"/>
    </source>
</evidence>
<evidence type="ECO:0000256" key="3">
    <source>
        <dbReference type="ARBA" id="ARBA00022679"/>
    </source>
</evidence>
<comment type="similarity">
    <text evidence="1">Belongs to the N(4)/N(6)-methyltransferase family.</text>
</comment>
<evidence type="ECO:0000256" key="1">
    <source>
        <dbReference type="ARBA" id="ARBA00006594"/>
    </source>
</evidence>
<keyword evidence="4" id="KW-0949">S-adenosyl-L-methionine</keyword>
<dbReference type="Pfam" id="PF01555">
    <property type="entry name" value="N6_N4_Mtase"/>
    <property type="match status" value="1"/>
</dbReference>
<gene>
    <name evidence="7" type="ORF">BST29_20140</name>
</gene>
<dbReference type="SUPFAM" id="SSF53335">
    <property type="entry name" value="S-adenosyl-L-methionine-dependent methyltransferases"/>
    <property type="match status" value="1"/>
</dbReference>
<accession>A0ABX3SNM9</accession>
<evidence type="ECO:0000256" key="5">
    <source>
        <dbReference type="SAM" id="MobiDB-lite"/>
    </source>
</evidence>
<reference evidence="7 8" key="1">
    <citation type="submission" date="2017-02" db="EMBL/GenBank/DDBJ databases">
        <title>The new phylogeny of genus Mycobacterium.</title>
        <authorList>
            <person name="Tortoli E."/>
            <person name="Trovato A."/>
            <person name="Cirillo D.M."/>
        </authorList>
    </citation>
    <scope>NUCLEOTIDE SEQUENCE [LARGE SCALE GENOMIC DNA]</scope>
    <source>
        <strain evidence="7 8">IP1130001</strain>
    </source>
</reference>
<dbReference type="RefSeq" id="WP_083011795.1">
    <property type="nucleotide sequence ID" value="NZ_CP060015.1"/>
</dbReference>
<keyword evidence="8" id="KW-1185">Reference proteome</keyword>
<protein>
    <submittedName>
        <fullName evidence="7">Site-specific DNA-methyltransferase</fullName>
    </submittedName>
</protein>
<dbReference type="Proteomes" id="UP000243140">
    <property type="component" value="Unassembled WGS sequence"/>
</dbReference>
<dbReference type="PROSITE" id="PS00092">
    <property type="entry name" value="N6_MTASE"/>
    <property type="match status" value="1"/>
</dbReference>
<dbReference type="EMBL" id="MVHV01000025">
    <property type="protein sequence ID" value="ORA78936.1"/>
    <property type="molecule type" value="Genomic_DNA"/>
</dbReference>
<dbReference type="PANTHER" id="PTHR13370:SF16">
    <property type="entry name" value="SITE-SPECIFIC DNA-METHYLTRANSFERASE (ADENINE-SPECIFIC)"/>
    <property type="match status" value="1"/>
</dbReference>
<name>A0ABX3SNM9_MYCMA</name>
<proteinExistence type="inferred from homology"/>
<dbReference type="InterPro" id="IPR002941">
    <property type="entry name" value="DNA_methylase_N4/N6"/>
</dbReference>
<feature type="region of interest" description="Disordered" evidence="5">
    <location>
        <begin position="1"/>
        <end position="39"/>
    </location>
</feature>
<evidence type="ECO:0000256" key="2">
    <source>
        <dbReference type="ARBA" id="ARBA00022603"/>
    </source>
</evidence>
<organism evidence="7 8">
    <name type="scientific">Mycobacterium malmoense</name>
    <dbReference type="NCBI Taxonomy" id="1780"/>
    <lineage>
        <taxon>Bacteria</taxon>
        <taxon>Bacillati</taxon>
        <taxon>Actinomycetota</taxon>
        <taxon>Actinomycetes</taxon>
        <taxon>Mycobacteriales</taxon>
        <taxon>Mycobacteriaceae</taxon>
        <taxon>Mycobacterium</taxon>
    </lineage>
</organism>
<keyword evidence="2" id="KW-0489">Methyltransferase</keyword>
<feature type="domain" description="DNA methylase N-4/N-6" evidence="6">
    <location>
        <begin position="136"/>
        <end position="461"/>
    </location>
</feature>
<evidence type="ECO:0000259" key="6">
    <source>
        <dbReference type="Pfam" id="PF01555"/>
    </source>
</evidence>
<sequence>MARKKAVGLTPAGARTDIPTDDGEDFVDPASGVPKRVRYERDPSLDPQLMWRGKDGRDSSNLIADAPPIYIQEKIEPLLLIGNLLRAAGRPEGGPDGLSRIESYRHPPNWANRMILGDSLNAMASLAERESLRGKVQMIYVDPPYGIRFGPSWQVSARKRDVGDARAAGVAREAERVKAFRDTWELGIHSYLAHLRDRLVVARDLLTESGSCFVQIGDENVHLVRCLMDEVFGGENFVSQISFAKTTGFATDLIPNVADHLLWYGRFKPATKYRPMFVAATLGGPGAIEYTRAESADGRIVALTKEQLAGNEPVSRDLRPLTTGDVTSAGGAAADLVLPSGRKLAGKSGVHWKTTPEGMNRLEWAGRLMPTGRFRIFKRFFDDFPYVVLTNQWLATRGEAGKVYVVQTSRTVVERCVLMTTDPGDLVLDPTCGSGTTAFVAEQWGRRWITIDTSRVALALARQRLMGARFPYYLLSDSKEGRRKEAELTGKPASREPVTDDIRHGFVYERVRHITLKSIANNPDIKEGMTREEIDDAIKRHAGYEYLYDKPYEDKGRVRVSGRFTVESLSPHRSSAFPGATISEPAADSLTFERSILDNVAKAGIQNGRRQERIEFASVDAYAGSYMRAVGECGGGTRIGLAIGPRYGTVSAGFIEEATREAVKAGDIDLLCVLAFAFDPQATGATVDAPREGFAVLMVRMNADLLMGEDLKKTGSANLFTVFGEPDFDARETDDGSLVIDLQGVDVYDPTAGTVRRNDTGQIALWMIDTNYDGTSFVVRHCYFTGGDDPYKRLKTALRADIRPDAWSALYRTVSIPFDPPETGRVAVKVINDYGDEVIKVFTV</sequence>
<keyword evidence="3" id="KW-0808">Transferase</keyword>
<dbReference type="PANTHER" id="PTHR13370">
    <property type="entry name" value="RNA METHYLASE-RELATED"/>
    <property type="match status" value="1"/>
</dbReference>
<dbReference type="InterPro" id="IPR029063">
    <property type="entry name" value="SAM-dependent_MTases_sf"/>
</dbReference>
<dbReference type="InterPro" id="IPR002052">
    <property type="entry name" value="DNA_methylase_N6_adenine_CS"/>
</dbReference>
<evidence type="ECO:0000313" key="8">
    <source>
        <dbReference type="Proteomes" id="UP000243140"/>
    </source>
</evidence>
<dbReference type="InterPro" id="IPR002295">
    <property type="entry name" value="N4/N6-MTase_EcoPI_Mod-like"/>
</dbReference>